<evidence type="ECO:0000313" key="7">
    <source>
        <dbReference type="EMBL" id="KAF2151258.1"/>
    </source>
</evidence>
<evidence type="ECO:0000256" key="3">
    <source>
        <dbReference type="ARBA" id="ARBA00023315"/>
    </source>
</evidence>
<dbReference type="GO" id="GO:0006654">
    <property type="term" value="P:phosphatidic acid biosynthetic process"/>
    <property type="evidence" value="ECO:0007669"/>
    <property type="project" value="TreeGrafter"/>
</dbReference>
<comment type="caution">
    <text evidence="7">The sequence shown here is derived from an EMBL/GenBank/DDBJ whole genome shotgun (WGS) entry which is preliminary data.</text>
</comment>
<keyword evidence="8" id="KW-1185">Reference proteome</keyword>
<dbReference type="InterPro" id="IPR004552">
    <property type="entry name" value="AGP_acyltrans"/>
</dbReference>
<accession>A0A9P4MFK6</accession>
<dbReference type="GO" id="GO:0005783">
    <property type="term" value="C:endoplasmic reticulum"/>
    <property type="evidence" value="ECO:0007669"/>
    <property type="project" value="TreeGrafter"/>
</dbReference>
<dbReference type="OrthoDB" id="202234at2759"/>
<keyword evidence="5" id="KW-0472">Membrane</keyword>
<feature type="domain" description="Phospholipid/glycerol acyltransferase" evidence="6">
    <location>
        <begin position="103"/>
        <end position="220"/>
    </location>
</feature>
<dbReference type="SUPFAM" id="SSF69593">
    <property type="entry name" value="Glycerol-3-phosphate (1)-acyltransferase"/>
    <property type="match status" value="1"/>
</dbReference>
<evidence type="ECO:0000256" key="1">
    <source>
        <dbReference type="ARBA" id="ARBA00008655"/>
    </source>
</evidence>
<evidence type="ECO:0000313" key="8">
    <source>
        <dbReference type="Proteomes" id="UP000799439"/>
    </source>
</evidence>
<dbReference type="InterPro" id="IPR002123">
    <property type="entry name" value="Plipid/glycerol_acylTrfase"/>
</dbReference>
<dbReference type="Pfam" id="PF01553">
    <property type="entry name" value="Acyltransferase"/>
    <property type="match status" value="1"/>
</dbReference>
<dbReference type="AlphaFoldDB" id="A0A9P4MFK6"/>
<feature type="transmembrane region" description="Helical" evidence="5">
    <location>
        <begin position="35"/>
        <end position="60"/>
    </location>
</feature>
<proteinExistence type="inferred from homology"/>
<dbReference type="SMART" id="SM00563">
    <property type="entry name" value="PlsC"/>
    <property type="match status" value="1"/>
</dbReference>
<keyword evidence="4" id="KW-0444">Lipid biosynthesis</keyword>
<dbReference type="NCBIfam" id="TIGR00530">
    <property type="entry name" value="AGP_acyltrn"/>
    <property type="match status" value="1"/>
</dbReference>
<gene>
    <name evidence="7" type="ORF">K461DRAFT_258336</name>
</gene>
<keyword evidence="2 4" id="KW-0808">Transferase</keyword>
<protein>
    <recommendedName>
        <fullName evidence="4">1-acyl-sn-glycerol-3-phosphate acyltransferase</fullName>
        <ecNumber evidence="4">2.3.1.51</ecNumber>
    </recommendedName>
</protein>
<sequence>MAFLNVVVYVVSAIVALVPALHVLSIALSNPLFTFLARFITSVLCLVVASTYGVIASIVLRLAGYGGLSQWTVARCFKWVMWLFAGVTFSIHDPHGSLHTRPAVFVGNHQSELDVLMLGCMFPQYCSVTAKASLKFMPFLGWFMYLSKTVFINRSNNKEARVAFAGAVKTMQKDRQSVFLFPEGTRSYANEPRVLPFKKGAFHLAVQAQVPVVPIVVANYSGVLDVKKRVFNSGTIPISVLEAIPTKGLTADDVAELTLKVQKLVEQELIKVSQSAQKTGVAVNGKKATGLADAVKSQ</sequence>
<dbReference type="GO" id="GO:0003841">
    <property type="term" value="F:1-acylglycerol-3-phosphate O-acyltransferase activity"/>
    <property type="evidence" value="ECO:0007669"/>
    <property type="project" value="UniProtKB-UniRule"/>
</dbReference>
<dbReference type="Proteomes" id="UP000799439">
    <property type="component" value="Unassembled WGS sequence"/>
</dbReference>
<evidence type="ECO:0000256" key="2">
    <source>
        <dbReference type="ARBA" id="ARBA00022679"/>
    </source>
</evidence>
<keyword evidence="5" id="KW-1133">Transmembrane helix</keyword>
<keyword evidence="5" id="KW-0812">Transmembrane</keyword>
<dbReference type="PANTHER" id="PTHR10434">
    <property type="entry name" value="1-ACYL-SN-GLYCEROL-3-PHOSPHATE ACYLTRANSFERASE"/>
    <property type="match status" value="1"/>
</dbReference>
<reference evidence="7" key="1">
    <citation type="journal article" date="2020" name="Stud. Mycol.">
        <title>101 Dothideomycetes genomes: a test case for predicting lifestyles and emergence of pathogens.</title>
        <authorList>
            <person name="Haridas S."/>
            <person name="Albert R."/>
            <person name="Binder M."/>
            <person name="Bloem J."/>
            <person name="Labutti K."/>
            <person name="Salamov A."/>
            <person name="Andreopoulos B."/>
            <person name="Baker S."/>
            <person name="Barry K."/>
            <person name="Bills G."/>
            <person name="Bluhm B."/>
            <person name="Cannon C."/>
            <person name="Castanera R."/>
            <person name="Culley D."/>
            <person name="Daum C."/>
            <person name="Ezra D."/>
            <person name="Gonzalez J."/>
            <person name="Henrissat B."/>
            <person name="Kuo A."/>
            <person name="Liang C."/>
            <person name="Lipzen A."/>
            <person name="Lutzoni F."/>
            <person name="Magnuson J."/>
            <person name="Mondo S."/>
            <person name="Nolan M."/>
            <person name="Ohm R."/>
            <person name="Pangilinan J."/>
            <person name="Park H.-J."/>
            <person name="Ramirez L."/>
            <person name="Alfaro M."/>
            <person name="Sun H."/>
            <person name="Tritt A."/>
            <person name="Yoshinaga Y."/>
            <person name="Zwiers L.-H."/>
            <person name="Turgeon B."/>
            <person name="Goodwin S."/>
            <person name="Spatafora J."/>
            <person name="Crous P."/>
            <person name="Grigoriev I."/>
        </authorList>
    </citation>
    <scope>NUCLEOTIDE SEQUENCE</scope>
    <source>
        <strain evidence="7">CBS 260.36</strain>
    </source>
</reference>
<keyword evidence="4" id="KW-0594">Phospholipid biosynthesis</keyword>
<keyword evidence="4" id="KW-0443">Lipid metabolism</keyword>
<dbReference type="EC" id="2.3.1.51" evidence="4"/>
<name>A0A9P4MFK6_9PEZI</name>
<dbReference type="GO" id="GO:0016020">
    <property type="term" value="C:membrane"/>
    <property type="evidence" value="ECO:0007669"/>
    <property type="project" value="InterPro"/>
</dbReference>
<evidence type="ECO:0000259" key="6">
    <source>
        <dbReference type="SMART" id="SM00563"/>
    </source>
</evidence>
<keyword evidence="4" id="KW-1208">Phospholipid metabolism</keyword>
<evidence type="ECO:0000256" key="5">
    <source>
        <dbReference type="SAM" id="Phobius"/>
    </source>
</evidence>
<comment type="similarity">
    <text evidence="1 4">Belongs to the 1-acyl-sn-glycerol-3-phosphate acyltransferase family.</text>
</comment>
<evidence type="ECO:0000256" key="4">
    <source>
        <dbReference type="RuleBase" id="RU361267"/>
    </source>
</evidence>
<feature type="transmembrane region" description="Helical" evidence="5">
    <location>
        <begin position="6"/>
        <end position="28"/>
    </location>
</feature>
<dbReference type="EMBL" id="ML996088">
    <property type="protein sequence ID" value="KAF2151258.1"/>
    <property type="molecule type" value="Genomic_DNA"/>
</dbReference>
<organism evidence="7 8">
    <name type="scientific">Myriangium duriaei CBS 260.36</name>
    <dbReference type="NCBI Taxonomy" id="1168546"/>
    <lineage>
        <taxon>Eukaryota</taxon>
        <taxon>Fungi</taxon>
        <taxon>Dikarya</taxon>
        <taxon>Ascomycota</taxon>
        <taxon>Pezizomycotina</taxon>
        <taxon>Dothideomycetes</taxon>
        <taxon>Dothideomycetidae</taxon>
        <taxon>Myriangiales</taxon>
        <taxon>Myriangiaceae</taxon>
        <taxon>Myriangium</taxon>
    </lineage>
</organism>
<dbReference type="PANTHER" id="PTHR10434:SF11">
    <property type="entry name" value="1-ACYL-SN-GLYCEROL-3-PHOSPHATE ACYLTRANSFERASE"/>
    <property type="match status" value="1"/>
</dbReference>
<keyword evidence="3 4" id="KW-0012">Acyltransferase</keyword>
<dbReference type="CDD" id="cd07989">
    <property type="entry name" value="LPLAT_AGPAT-like"/>
    <property type="match status" value="1"/>
</dbReference>
<comment type="domain">
    <text evidence="4">The HXXXXD motif is essential for acyltransferase activity and may constitute the binding site for the phosphate moiety of the glycerol-3-phosphate.</text>
</comment>
<comment type="catalytic activity">
    <reaction evidence="4">
        <text>a 1-acyl-sn-glycero-3-phosphate + an acyl-CoA = a 1,2-diacyl-sn-glycero-3-phosphate + CoA</text>
        <dbReference type="Rhea" id="RHEA:19709"/>
        <dbReference type="ChEBI" id="CHEBI:57287"/>
        <dbReference type="ChEBI" id="CHEBI:57970"/>
        <dbReference type="ChEBI" id="CHEBI:58342"/>
        <dbReference type="ChEBI" id="CHEBI:58608"/>
        <dbReference type="EC" id="2.3.1.51"/>
    </reaction>
</comment>